<reference evidence="2 3" key="1">
    <citation type="submission" date="2019-01" db="EMBL/GenBank/DDBJ databases">
        <title>Draft genome assembly of Photorhabdus luminescens subsp. sonorensis Caborca.</title>
        <authorList>
            <person name="Duong D.A."/>
            <person name="Espinosa-Artiles P."/>
            <person name="Orozco R.A."/>
            <person name="Molnar I."/>
            <person name="Stock P."/>
        </authorList>
    </citation>
    <scope>NUCLEOTIDE SEQUENCE [LARGE SCALE GENOMIC DNA]</scope>
    <source>
        <strain evidence="2 3">Caborca</strain>
    </source>
</reference>
<evidence type="ECO:0000313" key="3">
    <source>
        <dbReference type="Proteomes" id="UP000307592"/>
    </source>
</evidence>
<dbReference type="EMBL" id="SBIJ01000006">
    <property type="protein sequence ID" value="TNH44420.1"/>
    <property type="molecule type" value="Genomic_DNA"/>
</dbReference>
<dbReference type="InterPro" id="IPR039440">
    <property type="entry name" value="DUF3850"/>
</dbReference>
<gene>
    <name evidence="2" type="ORF">EP164_05675</name>
</gene>
<protein>
    <submittedName>
        <fullName evidence="2">DUF3850 domain-containing protein</fullName>
    </submittedName>
</protein>
<evidence type="ECO:0000259" key="1">
    <source>
        <dbReference type="Pfam" id="PF12961"/>
    </source>
</evidence>
<feature type="domain" description="DUF3850" evidence="1">
    <location>
        <begin position="47"/>
        <end position="111"/>
    </location>
</feature>
<sequence length="113" mass="13077">MMLAVIIHMEISDMNLNCYHRIFSFVRVNNHESETQNSSLKIIFVIAIDNGKKKSKFRVNDREYKTGDFLALNKIDDNGNFIGRLISGKITHVTVINKDLYPQIAEEFVLLLF</sequence>
<accession>A0A5C4RK62</accession>
<comment type="caution">
    <text evidence="2">The sequence shown here is derived from an EMBL/GenBank/DDBJ whole genome shotgun (WGS) entry which is preliminary data.</text>
</comment>
<dbReference type="AlphaFoldDB" id="A0A5C4RK62"/>
<name>A0A5C4RK62_PHOLU</name>
<proteinExistence type="predicted"/>
<dbReference type="Gene3D" id="2.30.130.30">
    <property type="entry name" value="Hypothetical protein"/>
    <property type="match status" value="1"/>
</dbReference>
<dbReference type="Pfam" id="PF12961">
    <property type="entry name" value="DUF3850"/>
    <property type="match status" value="1"/>
</dbReference>
<organism evidence="2 3">
    <name type="scientific">Photorhabdus luminescens subsp. sonorensis</name>
    <dbReference type="NCBI Taxonomy" id="1173677"/>
    <lineage>
        <taxon>Bacteria</taxon>
        <taxon>Pseudomonadati</taxon>
        <taxon>Pseudomonadota</taxon>
        <taxon>Gammaproteobacteria</taxon>
        <taxon>Enterobacterales</taxon>
        <taxon>Morganellaceae</taxon>
        <taxon>Photorhabdus</taxon>
    </lineage>
</organism>
<evidence type="ECO:0000313" key="2">
    <source>
        <dbReference type="EMBL" id="TNH44420.1"/>
    </source>
</evidence>
<dbReference type="Proteomes" id="UP000307592">
    <property type="component" value="Unassembled WGS sequence"/>
</dbReference>